<name>A0ABS2LYP1_9ACTN</name>
<keyword evidence="1" id="KW-0560">Oxidoreductase</keyword>
<evidence type="ECO:0000313" key="5">
    <source>
        <dbReference type="Proteomes" id="UP000764837"/>
    </source>
</evidence>
<evidence type="ECO:0000256" key="2">
    <source>
        <dbReference type="ARBA" id="ARBA00023033"/>
    </source>
</evidence>
<evidence type="ECO:0000259" key="3">
    <source>
        <dbReference type="Pfam" id="PF01494"/>
    </source>
</evidence>
<keyword evidence="5" id="KW-1185">Reference proteome</keyword>
<reference evidence="4 5" key="1">
    <citation type="submission" date="2021-01" db="EMBL/GenBank/DDBJ databases">
        <title>Sequencing the genomes of 1000 actinobacteria strains.</title>
        <authorList>
            <person name="Klenk H.-P."/>
        </authorList>
    </citation>
    <scope>NUCLEOTIDE SEQUENCE [LARGE SCALE GENOMIC DNA]</scope>
    <source>
        <strain evidence="4 5">DSM 100204</strain>
    </source>
</reference>
<dbReference type="SUPFAM" id="SSF51905">
    <property type="entry name" value="FAD/NAD(P)-binding domain"/>
    <property type="match status" value="1"/>
</dbReference>
<dbReference type="Gene3D" id="3.50.50.60">
    <property type="entry name" value="FAD/NAD(P)-binding domain"/>
    <property type="match status" value="1"/>
</dbReference>
<evidence type="ECO:0000256" key="1">
    <source>
        <dbReference type="ARBA" id="ARBA00023002"/>
    </source>
</evidence>
<gene>
    <name evidence="4" type="ORF">JOD64_003976</name>
</gene>
<dbReference type="InterPro" id="IPR036188">
    <property type="entry name" value="FAD/NAD-bd_sf"/>
</dbReference>
<proteinExistence type="predicted"/>
<dbReference type="RefSeq" id="WP_204943580.1">
    <property type="nucleotide sequence ID" value="NZ_JAFBBP010000001.1"/>
</dbReference>
<protein>
    <submittedName>
        <fullName evidence="4">2-polyprenyl-6-methoxyphenol hydroxylase-like FAD-dependent oxidoreductase</fullName>
    </submittedName>
</protein>
<dbReference type="InterPro" id="IPR002938">
    <property type="entry name" value="FAD-bd"/>
</dbReference>
<organism evidence="4 5">
    <name type="scientific">Micromonospora luteifusca</name>
    <dbReference type="NCBI Taxonomy" id="709860"/>
    <lineage>
        <taxon>Bacteria</taxon>
        <taxon>Bacillati</taxon>
        <taxon>Actinomycetota</taxon>
        <taxon>Actinomycetes</taxon>
        <taxon>Micromonosporales</taxon>
        <taxon>Micromonosporaceae</taxon>
        <taxon>Micromonospora</taxon>
    </lineage>
</organism>
<comment type="caution">
    <text evidence="4">The sequence shown here is derived from an EMBL/GenBank/DDBJ whole genome shotgun (WGS) entry which is preliminary data.</text>
</comment>
<dbReference type="PANTHER" id="PTHR13789">
    <property type="entry name" value="MONOOXYGENASE"/>
    <property type="match status" value="1"/>
</dbReference>
<keyword evidence="2" id="KW-0503">Monooxygenase</keyword>
<evidence type="ECO:0000313" key="4">
    <source>
        <dbReference type="EMBL" id="MBM7492754.1"/>
    </source>
</evidence>
<dbReference type="EMBL" id="JAFBBP010000001">
    <property type="protein sequence ID" value="MBM7492754.1"/>
    <property type="molecule type" value="Genomic_DNA"/>
</dbReference>
<dbReference type="PRINTS" id="PR00420">
    <property type="entry name" value="RNGMNOXGNASE"/>
</dbReference>
<accession>A0ABS2LYP1</accession>
<dbReference type="InterPro" id="IPR050493">
    <property type="entry name" value="FAD-dep_Monooxygenase_BioMet"/>
</dbReference>
<dbReference type="Pfam" id="PF01494">
    <property type="entry name" value="FAD_binding_3"/>
    <property type="match status" value="1"/>
</dbReference>
<sequence>MGGSPLRILVVGAGIAGLAVARALRLAGFRPDVTDKLPPGESTETGLYLPGNAARAMHRLGLHDPVRPLGQVIHRQHFFDATGAHLCEVDLDTLWAGVGECRALPRADLHRVLLSGAGGAVRHGAEVRTLELLPGAVGVTFTDGTTTEYDLVIGADGPRSSVRALAALGGPPRPVGQVVYRAVLRDGPPVTEWTALLGQRSGFLMVPIGAGRLHLYADEAGTEAPVDPLARLRELFADYRGPVPEVLAALDGVHVGITDEVELGRWYRGRVLLVGDAAHATAPTLSQGAAMALEDAVVLAESLCAGSSVEAALVAYESRRRPRTRWVRDRTRDRNRTRDVPPALRDPVLRGRGGRIFGEHYRLLLGPL</sequence>
<dbReference type="PANTHER" id="PTHR13789:SF309">
    <property type="entry name" value="PUTATIVE (AFU_ORTHOLOGUE AFUA_6G14510)-RELATED"/>
    <property type="match status" value="1"/>
</dbReference>
<feature type="domain" description="FAD-binding" evidence="3">
    <location>
        <begin position="8"/>
        <end position="330"/>
    </location>
</feature>
<dbReference type="Proteomes" id="UP000764837">
    <property type="component" value="Unassembled WGS sequence"/>
</dbReference>